<gene>
    <name evidence="2" type="ORF">L3556_03505</name>
</gene>
<dbReference type="Pfam" id="PF14251">
    <property type="entry name" value="PterinBD-DUF4346"/>
    <property type="match status" value="1"/>
</dbReference>
<name>A0ABT6EY35_9SYNE</name>
<feature type="domain" description="DUF4346" evidence="1">
    <location>
        <begin position="22"/>
        <end position="127"/>
    </location>
</feature>
<reference evidence="2" key="1">
    <citation type="journal article" date="2022" name="Genome Biol. Evol.">
        <title>A New Gene Family Diagnostic for Intracellular Biomineralization of Amorphous Ca Carbonates by Cyanobacteria.</title>
        <authorList>
            <person name="Benzerara K."/>
            <person name="Duprat E."/>
            <person name="Bitard-Feildel T."/>
            <person name="Caumes G."/>
            <person name="Cassier-Chauvat C."/>
            <person name="Chauvat F."/>
            <person name="Dezi M."/>
            <person name="Diop S.I."/>
            <person name="Gaschignard G."/>
            <person name="Gorgen S."/>
            <person name="Gugger M."/>
            <person name="Lopez-Garcia P."/>
            <person name="Millet M."/>
            <person name="Skouri-Panet F."/>
            <person name="Moreira D."/>
            <person name="Callebaut I."/>
        </authorList>
    </citation>
    <scope>NUCLEOTIDE SEQUENCE</scope>
    <source>
        <strain evidence="2">G9</strain>
    </source>
</reference>
<protein>
    <submittedName>
        <fullName evidence="2">DUF4346 domain-containing protein</fullName>
    </submittedName>
</protein>
<comment type="caution">
    <text evidence="2">The sequence shown here is derived from an EMBL/GenBank/DDBJ whole genome shotgun (WGS) entry which is preliminary data.</text>
</comment>
<dbReference type="InterPro" id="IPR025595">
    <property type="entry name" value="PterinBD-DUF4346"/>
</dbReference>
<evidence type="ECO:0000313" key="3">
    <source>
        <dbReference type="Proteomes" id="UP001154265"/>
    </source>
</evidence>
<sequence>MILSQVDRTALNNKLSQRFIHLDPGGYFIIYLDPDQELIYVKHYTNVINEKGLAADPDTGRPIPTRGKVERQPSFVVSGRTAKELCITLFESSTPSPVTMLDHAAYLGRELMRAELCLDLGWDYIQD</sequence>
<organism evidence="2 3">
    <name type="scientific">Candidatus Synechococcus calcipolaris G9</name>
    <dbReference type="NCBI Taxonomy" id="1497997"/>
    <lineage>
        <taxon>Bacteria</taxon>
        <taxon>Bacillati</taxon>
        <taxon>Cyanobacteriota</taxon>
        <taxon>Cyanophyceae</taxon>
        <taxon>Synechococcales</taxon>
        <taxon>Synechococcaceae</taxon>
        <taxon>Synechococcus</taxon>
    </lineage>
</organism>
<dbReference type="InterPro" id="IPR017260">
    <property type="entry name" value="UCP037673"/>
</dbReference>
<accession>A0ABT6EY35</accession>
<dbReference type="PIRSF" id="PIRSF037673">
    <property type="entry name" value="UCP037673"/>
    <property type="match status" value="1"/>
</dbReference>
<evidence type="ECO:0000313" key="2">
    <source>
        <dbReference type="EMBL" id="MDG2990003.1"/>
    </source>
</evidence>
<proteinExistence type="predicted"/>
<dbReference type="Proteomes" id="UP001154265">
    <property type="component" value="Unassembled WGS sequence"/>
</dbReference>
<keyword evidence="3" id="KW-1185">Reference proteome</keyword>
<dbReference type="EMBL" id="JAKKUT010000002">
    <property type="protein sequence ID" value="MDG2990003.1"/>
    <property type="molecule type" value="Genomic_DNA"/>
</dbReference>
<reference evidence="2" key="2">
    <citation type="submission" date="2022-01" db="EMBL/GenBank/DDBJ databases">
        <authorList>
            <person name="Zivanovic Y."/>
            <person name="Moreira D."/>
            <person name="Lopez-Garcia P."/>
        </authorList>
    </citation>
    <scope>NUCLEOTIDE SEQUENCE</scope>
    <source>
        <strain evidence="2">G9</strain>
    </source>
</reference>
<evidence type="ECO:0000259" key="1">
    <source>
        <dbReference type="Pfam" id="PF14251"/>
    </source>
</evidence>